<evidence type="ECO:0000313" key="2">
    <source>
        <dbReference type="EMBL" id="MCG2613853.1"/>
    </source>
</evidence>
<keyword evidence="3" id="KW-1185">Reference proteome</keyword>
<keyword evidence="1" id="KW-0732">Signal</keyword>
<protein>
    <recommendedName>
        <fullName evidence="4">Tetratricopeptide repeat protein</fullName>
    </recommendedName>
</protein>
<feature type="signal peptide" evidence="1">
    <location>
        <begin position="1"/>
        <end position="19"/>
    </location>
</feature>
<dbReference type="RefSeq" id="WP_237869718.1">
    <property type="nucleotide sequence ID" value="NZ_JAKLTR010000003.1"/>
</dbReference>
<evidence type="ECO:0000256" key="1">
    <source>
        <dbReference type="SAM" id="SignalP"/>
    </source>
</evidence>
<name>A0ABS9KNE9_9BACT</name>
<evidence type="ECO:0008006" key="4">
    <source>
        <dbReference type="Google" id="ProtNLM"/>
    </source>
</evidence>
<dbReference type="InterPro" id="IPR019734">
    <property type="entry name" value="TPR_rpt"/>
</dbReference>
<feature type="chain" id="PRO_5046468353" description="Tetratricopeptide repeat protein" evidence="1">
    <location>
        <begin position="20"/>
        <end position="340"/>
    </location>
</feature>
<gene>
    <name evidence="2" type="ORF">LZZ85_06155</name>
</gene>
<dbReference type="EMBL" id="JAKLTR010000003">
    <property type="protein sequence ID" value="MCG2613853.1"/>
    <property type="molecule type" value="Genomic_DNA"/>
</dbReference>
<dbReference type="Proteomes" id="UP001165367">
    <property type="component" value="Unassembled WGS sequence"/>
</dbReference>
<dbReference type="Gene3D" id="1.25.40.10">
    <property type="entry name" value="Tetratricopeptide repeat domain"/>
    <property type="match status" value="1"/>
</dbReference>
<dbReference type="SMART" id="SM00028">
    <property type="entry name" value="TPR"/>
    <property type="match status" value="2"/>
</dbReference>
<proteinExistence type="predicted"/>
<reference evidence="2" key="1">
    <citation type="submission" date="2022-01" db="EMBL/GenBank/DDBJ databases">
        <authorList>
            <person name="Jo J.-H."/>
            <person name="Im W.-T."/>
        </authorList>
    </citation>
    <scope>NUCLEOTIDE SEQUENCE</scope>
    <source>
        <strain evidence="2">NA20</strain>
    </source>
</reference>
<evidence type="ECO:0000313" key="3">
    <source>
        <dbReference type="Proteomes" id="UP001165367"/>
    </source>
</evidence>
<accession>A0ABS9KNE9</accession>
<sequence>MKKLLLLPSLVLFAVAAVAQEDAKSMHETAKGYMRSGDFDNAILVLNRALVQDKTNLEMQKDLVMTYYLKREYAKALEGAKLLIDRDDADVICFQIAGNVYKALEEVKECDKMYKKGLKKFPKSGPLYSEYGELLLSAHNSTAIDMWEKGIQADPGYGGNYYNAALYYFSTEDKVWSIVYGEIFINMESLSQRGAAMKELLLKAYKEKLFSQATLQKDIDKTKNEFAKAFLTIMNKQLSLTNKGVTVESLGAVRSRFILDWYNTYSTKFPYKLFDYQQQLLQSGMFEAYNQWLFGPVDNLASYDSWTKSHADQYETFKKFQANRVFRMPQGQYYAVVAAK</sequence>
<comment type="caution">
    <text evidence="2">The sequence shown here is derived from an EMBL/GenBank/DDBJ whole genome shotgun (WGS) entry which is preliminary data.</text>
</comment>
<dbReference type="SUPFAM" id="SSF48452">
    <property type="entry name" value="TPR-like"/>
    <property type="match status" value="1"/>
</dbReference>
<organism evidence="2 3">
    <name type="scientific">Terrimonas ginsenosidimutans</name>
    <dbReference type="NCBI Taxonomy" id="2908004"/>
    <lineage>
        <taxon>Bacteria</taxon>
        <taxon>Pseudomonadati</taxon>
        <taxon>Bacteroidota</taxon>
        <taxon>Chitinophagia</taxon>
        <taxon>Chitinophagales</taxon>
        <taxon>Chitinophagaceae</taxon>
        <taxon>Terrimonas</taxon>
    </lineage>
</organism>
<dbReference type="InterPro" id="IPR011990">
    <property type="entry name" value="TPR-like_helical_dom_sf"/>
</dbReference>